<sequence length="502" mass="54107">MTTWWLDTVPPVPGILRAVFYGGLLIACLLDHPSPLDAPKLMAKTGREFYTPVGALRVLGLSWVDPRVLRVIRWATIVCWVAAAAGFAQPVSGALTFVGFAFLHAVNAGALGSNHSTHAALFALFSMSFSVSHDAASLDAYLSDHVGMPLLVGPDSVLTSGFAPQLLLVFLAYIMFAGGVSKVRHGGTGWLTGKSLWFYIDRSAPFARAPWLSRALLRRLAVLRVLACATVVIELAAPAALVFPAWRTEFVLAWIALHIGILLVMMPAYWIQMWCYLLVVDWTPLRGVLASDTFGAAAAAQRPGATALAVLGSGIGVVLLLALLRRSEQWPCTSVPMYSNGTVPDEYKLPSPAELPIRARKAASGDLSAWHRPWVPAEALEDIEIVPANGDAAVSLFDVVSAQDVRFVRWSQFAKVVRDLAIADLAVKDPARPDAPGVEFPAARFLADLVPFVDAALPDPSRYRRIQLACLTTAGWFPVATAELSAGSHRTAPYDRKGLETP</sequence>
<dbReference type="EMBL" id="CP046171">
    <property type="protein sequence ID" value="QIS04249.1"/>
    <property type="molecule type" value="Genomic_DNA"/>
</dbReference>
<feature type="transmembrane region" description="Helical" evidence="1">
    <location>
        <begin position="252"/>
        <end position="271"/>
    </location>
</feature>
<evidence type="ECO:0000313" key="2">
    <source>
        <dbReference type="EMBL" id="QIS04249.1"/>
    </source>
</evidence>
<keyword evidence="1" id="KW-0812">Transmembrane</keyword>
<dbReference type="RefSeq" id="WP_167463367.1">
    <property type="nucleotide sequence ID" value="NZ_CP046171.1"/>
</dbReference>
<organism evidence="2 3">
    <name type="scientific">Nocardia brasiliensis</name>
    <dbReference type="NCBI Taxonomy" id="37326"/>
    <lineage>
        <taxon>Bacteria</taxon>
        <taxon>Bacillati</taxon>
        <taxon>Actinomycetota</taxon>
        <taxon>Actinomycetes</taxon>
        <taxon>Mycobacteriales</taxon>
        <taxon>Nocardiaceae</taxon>
        <taxon>Nocardia</taxon>
    </lineage>
</organism>
<proteinExistence type="predicted"/>
<keyword evidence="1" id="KW-0472">Membrane</keyword>
<feature type="transmembrane region" description="Helical" evidence="1">
    <location>
        <begin position="162"/>
        <end position="180"/>
    </location>
</feature>
<feature type="transmembrane region" description="Helical" evidence="1">
    <location>
        <begin position="71"/>
        <end position="88"/>
    </location>
</feature>
<accession>A0A6G9XTK7</accession>
<keyword evidence="1" id="KW-1133">Transmembrane helix</keyword>
<feature type="transmembrane region" description="Helical" evidence="1">
    <location>
        <begin position="306"/>
        <end position="324"/>
    </location>
</feature>
<evidence type="ECO:0000256" key="1">
    <source>
        <dbReference type="SAM" id="Phobius"/>
    </source>
</evidence>
<dbReference type="AlphaFoldDB" id="A0A6G9XTK7"/>
<feature type="transmembrane region" description="Helical" evidence="1">
    <location>
        <begin position="221"/>
        <end position="246"/>
    </location>
</feature>
<gene>
    <name evidence="2" type="ORF">F5X71_19635</name>
</gene>
<evidence type="ECO:0000313" key="3">
    <source>
        <dbReference type="Proteomes" id="UP000501705"/>
    </source>
</evidence>
<evidence type="ECO:0008006" key="4">
    <source>
        <dbReference type="Google" id="ProtNLM"/>
    </source>
</evidence>
<reference evidence="2 3" key="1">
    <citation type="journal article" date="2019" name="ACS Chem. Biol.">
        <title>Identification and Mobilization of a Cryptic Antibiotic Biosynthesis Gene Locus from a Human-Pathogenic Nocardia Isolate.</title>
        <authorList>
            <person name="Herisse M."/>
            <person name="Ishida K."/>
            <person name="Porter J.L."/>
            <person name="Howden B."/>
            <person name="Hertweck C."/>
            <person name="Stinear T.P."/>
            <person name="Pidot S.J."/>
        </authorList>
    </citation>
    <scope>NUCLEOTIDE SEQUENCE [LARGE SCALE GENOMIC DNA]</scope>
    <source>
        <strain evidence="2 3">AUSMDU00024985</strain>
    </source>
</reference>
<dbReference type="Proteomes" id="UP000501705">
    <property type="component" value="Chromosome"/>
</dbReference>
<protein>
    <recommendedName>
        <fullName evidence="4">HTTM domain-containing protein</fullName>
    </recommendedName>
</protein>
<name>A0A6G9XTK7_NOCBR</name>